<protein>
    <recommendedName>
        <fullName evidence="3">Protein SirB1 N-terminal domain-containing protein</fullName>
    </recommendedName>
</protein>
<dbReference type="RefSeq" id="WP_225699491.1">
    <property type="nucleotide sequence ID" value="NZ_JAIXNE010000006.1"/>
</dbReference>
<name>A0A9X1KZT2_9BACT</name>
<proteinExistence type="predicted"/>
<evidence type="ECO:0008006" key="3">
    <source>
        <dbReference type="Google" id="ProtNLM"/>
    </source>
</evidence>
<dbReference type="Proteomes" id="UP001139409">
    <property type="component" value="Unassembled WGS sequence"/>
</dbReference>
<organism evidence="1 2">
    <name type="scientific">Fulvivirga sedimenti</name>
    <dbReference type="NCBI Taxonomy" id="2879465"/>
    <lineage>
        <taxon>Bacteria</taxon>
        <taxon>Pseudomonadati</taxon>
        <taxon>Bacteroidota</taxon>
        <taxon>Cytophagia</taxon>
        <taxon>Cytophagales</taxon>
        <taxon>Fulvivirgaceae</taxon>
        <taxon>Fulvivirga</taxon>
    </lineage>
</organism>
<dbReference type="EMBL" id="JAIXNE010000006">
    <property type="protein sequence ID" value="MCA6078635.1"/>
    <property type="molecule type" value="Genomic_DNA"/>
</dbReference>
<evidence type="ECO:0000313" key="2">
    <source>
        <dbReference type="Proteomes" id="UP001139409"/>
    </source>
</evidence>
<keyword evidence="2" id="KW-1185">Reference proteome</keyword>
<evidence type="ECO:0000313" key="1">
    <source>
        <dbReference type="EMBL" id="MCA6078635.1"/>
    </source>
</evidence>
<accession>A0A9X1KZT2</accession>
<sequence length="261" mass="29273">MASETERQLIWKAYTESGADLFSLNAAANSTLPITAIESYKSGLAAFTSELRESYAKHNNTQYLLKTLFYKTHKKYLHQYKSNTSFGNLLETGNYDCLSGTILYGWLLHELGFDYSVIETEHHIYLVINSEQGDFMFESTDPLNGFIYTTAEMEARLSKLSENEAGVETFKPVNNSVTFKELVGLQYFNAAVDAYNSGNFIEAVDQVEKASIFYSGDRLKELGIIISKAIVGSDLDQQTKMAYLMKLTQTLNKGVILASLN</sequence>
<comment type="caution">
    <text evidence="1">The sequence shown here is derived from an EMBL/GenBank/DDBJ whole genome shotgun (WGS) entry which is preliminary data.</text>
</comment>
<dbReference type="AlphaFoldDB" id="A0A9X1KZT2"/>
<gene>
    <name evidence="1" type="ORF">LDX50_27425</name>
</gene>
<reference evidence="1" key="1">
    <citation type="submission" date="2021-09" db="EMBL/GenBank/DDBJ databases">
        <title>Fulvivirga sp. isolated from coastal sediment.</title>
        <authorList>
            <person name="Yu H."/>
        </authorList>
    </citation>
    <scope>NUCLEOTIDE SEQUENCE</scope>
    <source>
        <strain evidence="1">1062</strain>
    </source>
</reference>